<dbReference type="InterPro" id="IPR003620">
    <property type="entry name" value="Urocortin_CRF"/>
</dbReference>
<dbReference type="SMART" id="SM00039">
    <property type="entry name" value="CRF"/>
    <property type="match status" value="1"/>
</dbReference>
<keyword evidence="5" id="KW-0027">Amidation</keyword>
<comment type="subcellular location">
    <subcellularLocation>
        <location evidence="1">Secreted</location>
    </subcellularLocation>
</comment>
<feature type="domain" description="Corticotropin-releasing factor" evidence="9">
    <location>
        <begin position="51"/>
        <end position="89"/>
    </location>
</feature>
<dbReference type="PANTHER" id="PTHR15035:SF11">
    <property type="entry name" value="UROCORTIN"/>
    <property type="match status" value="1"/>
</dbReference>
<dbReference type="GO" id="GO:0005179">
    <property type="term" value="F:hormone activity"/>
    <property type="evidence" value="ECO:0007669"/>
    <property type="project" value="UniProtKB-KW"/>
</dbReference>
<comment type="similarity">
    <text evidence="2">Belongs to the sauvagine/corticotropin-releasing factor/urotensin I family.</text>
</comment>
<dbReference type="Pfam" id="PF00473">
    <property type="entry name" value="CRF"/>
    <property type="match status" value="1"/>
</dbReference>
<keyword evidence="6" id="KW-0175">Coiled coil</keyword>
<evidence type="ECO:0000256" key="7">
    <source>
        <dbReference type="SAM" id="MobiDB-lite"/>
    </source>
</evidence>
<feature type="chain" id="PRO_5004247602" evidence="8">
    <location>
        <begin position="23"/>
        <end position="92"/>
    </location>
</feature>
<dbReference type="EMBL" id="AY943910">
    <property type="protein sequence ID" value="AAY21509.1"/>
    <property type="molecule type" value="mRNA"/>
</dbReference>
<protein>
    <submittedName>
        <fullName evidence="10">Sauvagine</fullName>
    </submittedName>
</protein>
<feature type="signal peptide" evidence="8">
    <location>
        <begin position="1"/>
        <end position="22"/>
    </location>
</feature>
<dbReference type="GO" id="GO:0005576">
    <property type="term" value="C:extracellular region"/>
    <property type="evidence" value="ECO:0007669"/>
    <property type="project" value="UniProtKB-SubCell"/>
</dbReference>
<evidence type="ECO:0000256" key="8">
    <source>
        <dbReference type="SAM" id="SignalP"/>
    </source>
</evidence>
<keyword evidence="3" id="KW-0964">Secreted</keyword>
<dbReference type="AlphaFoldDB" id="Q508G1"/>
<accession>Q508G1</accession>
<evidence type="ECO:0000256" key="4">
    <source>
        <dbReference type="ARBA" id="ARBA00022702"/>
    </source>
</evidence>
<evidence type="ECO:0000313" key="10">
    <source>
        <dbReference type="EMBL" id="AAY21509.1"/>
    </source>
</evidence>
<name>Q508G1_PHYSA</name>
<evidence type="ECO:0000256" key="1">
    <source>
        <dbReference type="ARBA" id="ARBA00004613"/>
    </source>
</evidence>
<keyword evidence="8" id="KW-0732">Signal</keyword>
<feature type="region of interest" description="Disordered" evidence="7">
    <location>
        <begin position="28"/>
        <end position="51"/>
    </location>
</feature>
<organism evidence="10">
    <name type="scientific">Phyllomedusa sauvagei</name>
    <name type="common">Sauvage's leaf frog</name>
    <dbReference type="NCBI Taxonomy" id="8395"/>
    <lineage>
        <taxon>Eukaryota</taxon>
        <taxon>Metazoa</taxon>
        <taxon>Chordata</taxon>
        <taxon>Craniata</taxon>
        <taxon>Vertebrata</taxon>
        <taxon>Euteleostomi</taxon>
        <taxon>Amphibia</taxon>
        <taxon>Batrachia</taxon>
        <taxon>Anura</taxon>
        <taxon>Neobatrachia</taxon>
        <taxon>Hyloidea</taxon>
        <taxon>Hylidae</taxon>
        <taxon>Phyllomedusinae</taxon>
        <taxon>Phyllomedusa</taxon>
    </lineage>
</organism>
<evidence type="ECO:0000256" key="6">
    <source>
        <dbReference type="SAM" id="Coils"/>
    </source>
</evidence>
<proteinExistence type="evidence at transcript level"/>
<evidence type="ECO:0000256" key="2">
    <source>
        <dbReference type="ARBA" id="ARBA00009287"/>
    </source>
</evidence>
<reference evidence="10" key="1">
    <citation type="submission" date="2005-02" db="EMBL/GenBank/DDBJ databases">
        <title>Molecular cloning of frog sauvagine precursor from Phyllomedusa sauvagi.</title>
        <authorList>
            <person name="Lewis K.A."/>
            <person name="Donaldson C.J."/>
            <person name="Spindel E.R."/>
            <person name="Vale W.W."/>
        </authorList>
    </citation>
    <scope>NUCLEOTIDE SEQUENCE</scope>
    <source>
        <tissue evidence="10">Skin</tissue>
    </source>
</reference>
<dbReference type="InterPro" id="IPR000187">
    <property type="entry name" value="CRF"/>
</dbReference>
<dbReference type="PRINTS" id="PR01612">
    <property type="entry name" value="CRFFAMILY"/>
</dbReference>
<keyword evidence="4" id="KW-0372">Hormone</keyword>
<evidence type="ECO:0000256" key="5">
    <source>
        <dbReference type="ARBA" id="ARBA00022815"/>
    </source>
</evidence>
<evidence type="ECO:0000259" key="9">
    <source>
        <dbReference type="SMART" id="SM00039"/>
    </source>
</evidence>
<dbReference type="InterPro" id="IPR018446">
    <property type="entry name" value="Corticotropin-releasing_fac_CS"/>
</dbReference>
<dbReference type="PANTHER" id="PTHR15035">
    <property type="entry name" value="CORTICOLIBERIN/UROCORTIN"/>
    <property type="match status" value="1"/>
</dbReference>
<sequence>MNLPSSVALLACFLVLLDRSELAPLERSFFHESGPEESARSLLDSDPMKRQGPPISIDLSLELLRKMIEIEKQEKEKQQAANNRLLLDTIGK</sequence>
<dbReference type="Gene3D" id="6.10.250.1920">
    <property type="match status" value="1"/>
</dbReference>
<feature type="compositionally biased region" description="Basic and acidic residues" evidence="7">
    <location>
        <begin position="28"/>
        <end position="39"/>
    </location>
</feature>
<evidence type="ECO:0000256" key="3">
    <source>
        <dbReference type="ARBA" id="ARBA00022525"/>
    </source>
</evidence>
<dbReference type="PROSITE" id="PS00511">
    <property type="entry name" value="CRF"/>
    <property type="match status" value="1"/>
</dbReference>
<feature type="coiled-coil region" evidence="6">
    <location>
        <begin position="61"/>
        <end position="88"/>
    </location>
</feature>